<proteinExistence type="predicted"/>
<reference evidence="1" key="1">
    <citation type="submission" date="2022-12" db="EMBL/GenBank/DDBJ databases">
        <title>Draft genome assemblies for two species of Escallonia (Escalloniales).</title>
        <authorList>
            <person name="Chanderbali A."/>
            <person name="Dervinis C."/>
            <person name="Anghel I."/>
            <person name="Soltis D."/>
            <person name="Soltis P."/>
            <person name="Zapata F."/>
        </authorList>
    </citation>
    <scope>NUCLEOTIDE SEQUENCE</scope>
    <source>
        <strain evidence="1">UCBG92.1500</strain>
        <tissue evidence="1">Leaf</tissue>
    </source>
</reference>
<protein>
    <submittedName>
        <fullName evidence="1">Uncharacterized protein</fullName>
    </submittedName>
</protein>
<gene>
    <name evidence="1" type="ORF">RJ640_023211</name>
</gene>
<dbReference type="EMBL" id="JAVXUO010001311">
    <property type="protein sequence ID" value="KAK2983677.1"/>
    <property type="molecule type" value="Genomic_DNA"/>
</dbReference>
<evidence type="ECO:0000313" key="2">
    <source>
        <dbReference type="Proteomes" id="UP001187471"/>
    </source>
</evidence>
<evidence type="ECO:0000313" key="1">
    <source>
        <dbReference type="EMBL" id="KAK2983677.1"/>
    </source>
</evidence>
<comment type="caution">
    <text evidence="1">The sequence shown here is derived from an EMBL/GenBank/DDBJ whole genome shotgun (WGS) entry which is preliminary data.</text>
</comment>
<organism evidence="1 2">
    <name type="scientific">Escallonia rubra</name>
    <dbReference type="NCBI Taxonomy" id="112253"/>
    <lineage>
        <taxon>Eukaryota</taxon>
        <taxon>Viridiplantae</taxon>
        <taxon>Streptophyta</taxon>
        <taxon>Embryophyta</taxon>
        <taxon>Tracheophyta</taxon>
        <taxon>Spermatophyta</taxon>
        <taxon>Magnoliopsida</taxon>
        <taxon>eudicotyledons</taxon>
        <taxon>Gunneridae</taxon>
        <taxon>Pentapetalae</taxon>
        <taxon>asterids</taxon>
        <taxon>campanulids</taxon>
        <taxon>Escalloniales</taxon>
        <taxon>Escalloniaceae</taxon>
        <taxon>Escallonia</taxon>
    </lineage>
</organism>
<dbReference type="Proteomes" id="UP001187471">
    <property type="component" value="Unassembled WGS sequence"/>
</dbReference>
<name>A0AA88R7N5_9ASTE</name>
<sequence length="70" mass="7709">MALVCALLLDTPSAKRTGNLQQDEYCSPSSCGNIRNITSPRIPSREDFNWDSMLDSSSVIHISKKTHVDG</sequence>
<keyword evidence="2" id="KW-1185">Reference proteome</keyword>
<accession>A0AA88R7N5</accession>
<dbReference type="AlphaFoldDB" id="A0AA88R7N5"/>